<dbReference type="InterPro" id="IPR052018">
    <property type="entry name" value="PHP_domain"/>
</dbReference>
<dbReference type="RefSeq" id="WP_119971775.1">
    <property type="nucleotide sequence ID" value="NZ_CP032416.1"/>
</dbReference>
<dbReference type="Proteomes" id="UP000266301">
    <property type="component" value="Chromosome"/>
</dbReference>
<gene>
    <name evidence="2" type="ORF">D4Z93_07005</name>
</gene>
<feature type="domain" description="Polymerase/histidinol phosphatase N-terminal" evidence="1">
    <location>
        <begin position="5"/>
        <end position="70"/>
    </location>
</feature>
<organism evidence="2 3">
    <name type="scientific">Clostridium fermenticellae</name>
    <dbReference type="NCBI Taxonomy" id="2068654"/>
    <lineage>
        <taxon>Bacteria</taxon>
        <taxon>Bacillati</taxon>
        <taxon>Bacillota</taxon>
        <taxon>Clostridia</taxon>
        <taxon>Eubacteriales</taxon>
        <taxon>Clostridiaceae</taxon>
        <taxon>Clostridium</taxon>
    </lineage>
</organism>
<dbReference type="PANTHER" id="PTHR42924">
    <property type="entry name" value="EXONUCLEASE"/>
    <property type="match status" value="1"/>
</dbReference>
<dbReference type="AlphaFoldDB" id="A0A386H3H9"/>
<dbReference type="InterPro" id="IPR016195">
    <property type="entry name" value="Pol/histidinol_Pase-like"/>
</dbReference>
<keyword evidence="3" id="KW-1185">Reference proteome</keyword>
<dbReference type="KEGG" id="cfer:D4Z93_07005"/>
<dbReference type="Gene3D" id="1.10.150.650">
    <property type="match status" value="1"/>
</dbReference>
<dbReference type="InterPro" id="IPR004013">
    <property type="entry name" value="PHP_dom"/>
</dbReference>
<dbReference type="SMART" id="SM00481">
    <property type="entry name" value="POLIIIAc"/>
    <property type="match status" value="1"/>
</dbReference>
<dbReference type="OrthoDB" id="9791620at2"/>
<dbReference type="GO" id="GO:0004534">
    <property type="term" value="F:5'-3' RNA exonuclease activity"/>
    <property type="evidence" value="ECO:0007669"/>
    <property type="project" value="TreeGrafter"/>
</dbReference>
<name>A0A386H3H9_9CLOT</name>
<evidence type="ECO:0000313" key="2">
    <source>
        <dbReference type="EMBL" id="AYD40281.1"/>
    </source>
</evidence>
<dbReference type="Pfam" id="PF02811">
    <property type="entry name" value="PHP"/>
    <property type="match status" value="1"/>
</dbReference>
<dbReference type="SUPFAM" id="SSF89550">
    <property type="entry name" value="PHP domain-like"/>
    <property type="match status" value="1"/>
</dbReference>
<dbReference type="Gene3D" id="3.20.20.140">
    <property type="entry name" value="Metal-dependent hydrolases"/>
    <property type="match status" value="1"/>
</dbReference>
<dbReference type="PANTHER" id="PTHR42924:SF3">
    <property type="entry name" value="POLYMERASE_HISTIDINOL PHOSPHATASE N-TERMINAL DOMAIN-CONTAINING PROTEIN"/>
    <property type="match status" value="1"/>
</dbReference>
<evidence type="ECO:0000313" key="3">
    <source>
        <dbReference type="Proteomes" id="UP000266301"/>
    </source>
</evidence>
<protein>
    <submittedName>
        <fullName evidence="2">PHP domain-containing protein</fullName>
    </submittedName>
</protein>
<dbReference type="GO" id="GO:0035312">
    <property type="term" value="F:5'-3' DNA exonuclease activity"/>
    <property type="evidence" value="ECO:0007669"/>
    <property type="project" value="TreeGrafter"/>
</dbReference>
<evidence type="ECO:0000259" key="1">
    <source>
        <dbReference type="SMART" id="SM00481"/>
    </source>
</evidence>
<accession>A0A386H3H9</accession>
<dbReference type="EMBL" id="CP032416">
    <property type="protein sequence ID" value="AYD40281.1"/>
    <property type="molecule type" value="Genomic_DNA"/>
</dbReference>
<reference evidence="2 3" key="1">
    <citation type="journal article" date="2019" name="Int. J. Syst. Evol. Microbiol.">
        <title>Clostridium fermenticellae sp. nov., isolated from the mud in a fermentation cellar for the production of the Chinese liquor, baijiu.</title>
        <authorList>
            <person name="Xu P.X."/>
            <person name="Chai L.J."/>
            <person name="Qiu T."/>
            <person name="Zhang X.J."/>
            <person name="Lu Z.M."/>
            <person name="Xiao C."/>
            <person name="Wang S.T."/>
            <person name="Shen C.H."/>
            <person name="Shi J.S."/>
            <person name="Xu Z.H."/>
        </authorList>
    </citation>
    <scope>NUCLEOTIDE SEQUENCE [LARGE SCALE GENOMIC DNA]</scope>
    <source>
        <strain evidence="2 3">JN500901</strain>
    </source>
</reference>
<dbReference type="InterPro" id="IPR003141">
    <property type="entry name" value="Pol/His_phosphatase_N"/>
</dbReference>
<sequence length="280" mass="32358">MYKKGDFHIHTNSSDGKFTPREIIKMAKLENIDILSVTDHDTIDGLNEALKFGDSYKIKVVPGIELSTLYKNQKVHILGYFKNIDQIGVEFRKYLKEMSDFRIYRAKKIVENLRNIFKINLDFDKILEETKGVVARPHIASAIIKQGYNYNWNYIFKYLIGENSPAYVPNEKLELIDGINYLKLNHAVIVLAHPILIENLNLEELYQMPFDGIEAIYPVNSIKDTKRFKQAALKYKKIITAGSDFHGIVKQDSKHAQKIGKVFLSQDDIDIFLEKLDSKI</sequence>
<proteinExistence type="predicted"/>
<dbReference type="CDD" id="cd07438">
    <property type="entry name" value="PHP_HisPPase_AMP"/>
    <property type="match status" value="1"/>
</dbReference>